<proteinExistence type="predicted"/>
<evidence type="ECO:0000313" key="1">
    <source>
        <dbReference type="EMBL" id="RPD53759.1"/>
    </source>
</evidence>
<protein>
    <submittedName>
        <fullName evidence="1">Uncharacterized protein</fullName>
    </submittedName>
</protein>
<sequence length="113" mass="12717">MYRRWFTYRHRAIGHMSDGGGRLPACMTTFTCNTVGGILDVKCAQEPGEDRHLYAGFTAEGVDDGDGVLPEQDKEKWMRVERTNTKVNVQSATLDEVLTHVEDQVVGEKDEEL</sequence>
<accession>A0A5C2RS68</accession>
<keyword evidence="2" id="KW-1185">Reference proteome</keyword>
<organism evidence="1 2">
    <name type="scientific">Lentinus tigrinus ALCF2SS1-6</name>
    <dbReference type="NCBI Taxonomy" id="1328759"/>
    <lineage>
        <taxon>Eukaryota</taxon>
        <taxon>Fungi</taxon>
        <taxon>Dikarya</taxon>
        <taxon>Basidiomycota</taxon>
        <taxon>Agaricomycotina</taxon>
        <taxon>Agaricomycetes</taxon>
        <taxon>Polyporales</taxon>
        <taxon>Polyporaceae</taxon>
        <taxon>Lentinus</taxon>
    </lineage>
</organism>
<name>A0A5C2RS68_9APHY</name>
<dbReference type="Proteomes" id="UP000313359">
    <property type="component" value="Unassembled WGS sequence"/>
</dbReference>
<dbReference type="AlphaFoldDB" id="A0A5C2RS68"/>
<reference evidence="1" key="1">
    <citation type="journal article" date="2018" name="Genome Biol. Evol.">
        <title>Genomics and development of Lentinus tigrinus, a white-rot wood-decaying mushroom with dimorphic fruiting bodies.</title>
        <authorList>
            <person name="Wu B."/>
            <person name="Xu Z."/>
            <person name="Knudson A."/>
            <person name="Carlson A."/>
            <person name="Chen N."/>
            <person name="Kovaka S."/>
            <person name="LaButti K."/>
            <person name="Lipzen A."/>
            <person name="Pennachio C."/>
            <person name="Riley R."/>
            <person name="Schakwitz W."/>
            <person name="Umezawa K."/>
            <person name="Ohm R.A."/>
            <person name="Grigoriev I.V."/>
            <person name="Nagy L.G."/>
            <person name="Gibbons J."/>
            <person name="Hibbett D."/>
        </authorList>
    </citation>
    <scope>NUCLEOTIDE SEQUENCE [LARGE SCALE GENOMIC DNA]</scope>
    <source>
        <strain evidence="1">ALCF2SS1-6</strain>
    </source>
</reference>
<gene>
    <name evidence="1" type="ORF">L227DRAFT_567759</name>
</gene>
<dbReference type="EMBL" id="ML122316">
    <property type="protein sequence ID" value="RPD53759.1"/>
    <property type="molecule type" value="Genomic_DNA"/>
</dbReference>
<evidence type="ECO:0000313" key="2">
    <source>
        <dbReference type="Proteomes" id="UP000313359"/>
    </source>
</evidence>